<name>A0AAW1DNM3_9HEMI</name>
<evidence type="ECO:0000313" key="3">
    <source>
        <dbReference type="Proteomes" id="UP001461498"/>
    </source>
</evidence>
<evidence type="ECO:0000256" key="1">
    <source>
        <dbReference type="SAM" id="Phobius"/>
    </source>
</evidence>
<dbReference type="EMBL" id="JAPXFL010000002">
    <property type="protein sequence ID" value="KAK9510723.1"/>
    <property type="molecule type" value="Genomic_DNA"/>
</dbReference>
<feature type="transmembrane region" description="Helical" evidence="1">
    <location>
        <begin position="123"/>
        <end position="145"/>
    </location>
</feature>
<dbReference type="GO" id="GO:0016020">
    <property type="term" value="C:membrane"/>
    <property type="evidence" value="ECO:0007669"/>
    <property type="project" value="TreeGrafter"/>
</dbReference>
<proteinExistence type="predicted"/>
<dbReference type="PANTHER" id="PTHR21879">
    <property type="entry name" value="FI03362P-RELATED-RELATED"/>
    <property type="match status" value="1"/>
</dbReference>
<gene>
    <name evidence="2" type="ORF">O3M35_005455</name>
</gene>
<comment type="caution">
    <text evidence="2">The sequence shown here is derived from an EMBL/GenBank/DDBJ whole genome shotgun (WGS) entry which is preliminary data.</text>
</comment>
<keyword evidence="3" id="KW-1185">Reference proteome</keyword>
<feature type="transmembrane region" description="Helical" evidence="1">
    <location>
        <begin position="99"/>
        <end position="117"/>
    </location>
</feature>
<protein>
    <submittedName>
        <fullName evidence="2">Uncharacterized protein</fullName>
    </submittedName>
</protein>
<sequence length="188" mass="20915">MIERCLVSDEIKECVQEEAANTMEAALNLDVISLIPGVSLQRDYKPTETPKSLATYRSEHTSAYDRFWQSFSDLINSHSIAINMTELQEEGRGGKKKKVLKYIVVALITVAIVLIPIKLKLIAWVAASALLIGKLALLLASLVGLKILVSKPHEETTYLHYDSHRSDPAHYLAYSGYDLPPGNSIDYN</sequence>
<dbReference type="AlphaFoldDB" id="A0AAW1DNM3"/>
<keyword evidence="1" id="KW-0472">Membrane</keyword>
<keyword evidence="1" id="KW-0812">Transmembrane</keyword>
<dbReference type="Proteomes" id="UP001461498">
    <property type="component" value="Unassembled WGS sequence"/>
</dbReference>
<reference evidence="2 3" key="1">
    <citation type="submission" date="2022-12" db="EMBL/GenBank/DDBJ databases">
        <title>Chromosome-level genome assembly of true bugs.</title>
        <authorList>
            <person name="Ma L."/>
            <person name="Li H."/>
        </authorList>
    </citation>
    <scope>NUCLEOTIDE SEQUENCE [LARGE SCALE GENOMIC DNA]</scope>
    <source>
        <strain evidence="2">Lab_2022b</strain>
    </source>
</reference>
<organism evidence="2 3">
    <name type="scientific">Rhynocoris fuscipes</name>
    <dbReference type="NCBI Taxonomy" id="488301"/>
    <lineage>
        <taxon>Eukaryota</taxon>
        <taxon>Metazoa</taxon>
        <taxon>Ecdysozoa</taxon>
        <taxon>Arthropoda</taxon>
        <taxon>Hexapoda</taxon>
        <taxon>Insecta</taxon>
        <taxon>Pterygota</taxon>
        <taxon>Neoptera</taxon>
        <taxon>Paraneoptera</taxon>
        <taxon>Hemiptera</taxon>
        <taxon>Heteroptera</taxon>
        <taxon>Panheteroptera</taxon>
        <taxon>Cimicomorpha</taxon>
        <taxon>Reduviidae</taxon>
        <taxon>Harpactorinae</taxon>
        <taxon>Harpactorini</taxon>
        <taxon>Rhynocoris</taxon>
    </lineage>
</organism>
<dbReference type="Pfam" id="PF07898">
    <property type="entry name" value="DUF1676"/>
    <property type="match status" value="1"/>
</dbReference>
<dbReference type="InterPro" id="IPR012464">
    <property type="entry name" value="DUF1676"/>
</dbReference>
<evidence type="ECO:0000313" key="2">
    <source>
        <dbReference type="EMBL" id="KAK9510723.1"/>
    </source>
</evidence>
<accession>A0AAW1DNM3</accession>
<keyword evidence="1" id="KW-1133">Transmembrane helix</keyword>